<dbReference type="InterPro" id="IPR018674">
    <property type="entry name" value="DUF2142_membrane"/>
</dbReference>
<dbReference type="Pfam" id="PF09913">
    <property type="entry name" value="DUF2142"/>
    <property type="match status" value="1"/>
</dbReference>
<feature type="transmembrane region" description="Helical" evidence="1">
    <location>
        <begin position="168"/>
        <end position="187"/>
    </location>
</feature>
<dbReference type="AlphaFoldDB" id="A0A853CX38"/>
<feature type="transmembrane region" description="Helical" evidence="1">
    <location>
        <begin position="267"/>
        <end position="287"/>
    </location>
</feature>
<feature type="transmembrane region" description="Helical" evidence="1">
    <location>
        <begin position="405"/>
        <end position="424"/>
    </location>
</feature>
<feature type="transmembrane region" description="Helical" evidence="1">
    <location>
        <begin position="241"/>
        <end position="260"/>
    </location>
</feature>
<dbReference type="EMBL" id="JACCFL010000001">
    <property type="protein sequence ID" value="NYJ25062.1"/>
    <property type="molecule type" value="Genomic_DNA"/>
</dbReference>
<protein>
    <recommendedName>
        <fullName evidence="4">DUF2142 domain-containing protein</fullName>
    </recommendedName>
</protein>
<reference evidence="2 3" key="1">
    <citation type="submission" date="2020-07" db="EMBL/GenBank/DDBJ databases">
        <title>Sequencing the genomes of 1000 actinobacteria strains.</title>
        <authorList>
            <person name="Klenk H.-P."/>
        </authorList>
    </citation>
    <scope>NUCLEOTIDE SEQUENCE [LARGE SCALE GENOMIC DNA]</scope>
    <source>
        <strain evidence="2 3">DSM 15165</strain>
    </source>
</reference>
<feature type="transmembrane region" description="Helical" evidence="1">
    <location>
        <begin position="347"/>
        <end position="365"/>
    </location>
</feature>
<keyword evidence="1" id="KW-0812">Transmembrane</keyword>
<dbReference type="RefSeq" id="WP_179607615.1">
    <property type="nucleotide sequence ID" value="NZ_BAABEH010000001.1"/>
</dbReference>
<gene>
    <name evidence="2" type="ORF">HNR13_003349</name>
</gene>
<keyword evidence="1" id="KW-1133">Transmembrane helix</keyword>
<evidence type="ECO:0008006" key="4">
    <source>
        <dbReference type="Google" id="ProtNLM"/>
    </source>
</evidence>
<dbReference type="Proteomes" id="UP000578352">
    <property type="component" value="Unassembled WGS sequence"/>
</dbReference>
<feature type="transmembrane region" description="Helical" evidence="1">
    <location>
        <begin position="372"/>
        <end position="399"/>
    </location>
</feature>
<name>A0A853CX38_9MICO</name>
<evidence type="ECO:0000313" key="2">
    <source>
        <dbReference type="EMBL" id="NYJ25062.1"/>
    </source>
</evidence>
<sequence length="536" mass="55846">MSGPRDAGTAARLRFPWRATFVVWALLSALSAVWALATPIGASPDEPAHIVRAASVARGQIVGTPSPDGHVVTVPEYIALTQKDTCFAFKPDVTANCPVAAPAAPGALTTATTTAGLYNPLYYAAVGWTSLLFHDSGGIYAMRLVSAVIASLFAALAFGVLRTLPGRRIAALGFAVAITPMTLFLNASVNPNGIEATATLAVFAGVLAVVIDRRPGLIWHRAVIAGVSGIVAVNARGLSPLWVFVAAVLPLVLLSGRELGALLRRPAVLTAIGAIAVGAVAALAWTLGSNSLLNAVDNPDQTPQHYAGVGTNPLTGAWLTLTRTVEFAHGVVGIFGWLDTPAPAEVYFLWAALVGLMLLAAFTLLRRRRLLLAGLLLGAFLLLPPIVQGVYITGGGLIWQGRYNLPMFLCMVVGVGVLLGESVLEGATGPGHWTTAPWASVTWRRLGWIVAVALAFGQFYSFENTLRRYTVGIGGSLKQMLVGSSPWTPPGGAAALLALFAGLCVVGVWLTLREAFGPRAPKPAPALVTPAATGLE</sequence>
<accession>A0A853CX38</accession>
<feature type="transmembrane region" description="Helical" evidence="1">
    <location>
        <begin position="493"/>
        <end position="512"/>
    </location>
</feature>
<feature type="transmembrane region" description="Helical" evidence="1">
    <location>
        <begin position="193"/>
        <end position="211"/>
    </location>
</feature>
<feature type="transmembrane region" description="Helical" evidence="1">
    <location>
        <begin position="218"/>
        <end position="235"/>
    </location>
</feature>
<organism evidence="2 3">
    <name type="scientific">Leifsonia shinshuensis</name>
    <dbReference type="NCBI Taxonomy" id="150026"/>
    <lineage>
        <taxon>Bacteria</taxon>
        <taxon>Bacillati</taxon>
        <taxon>Actinomycetota</taxon>
        <taxon>Actinomycetes</taxon>
        <taxon>Micrococcales</taxon>
        <taxon>Microbacteriaceae</taxon>
        <taxon>Leifsonia</taxon>
    </lineage>
</organism>
<proteinExistence type="predicted"/>
<evidence type="ECO:0000256" key="1">
    <source>
        <dbReference type="SAM" id="Phobius"/>
    </source>
</evidence>
<feature type="transmembrane region" description="Helical" evidence="1">
    <location>
        <begin position="445"/>
        <end position="462"/>
    </location>
</feature>
<comment type="caution">
    <text evidence="2">The sequence shown here is derived from an EMBL/GenBank/DDBJ whole genome shotgun (WGS) entry which is preliminary data.</text>
</comment>
<keyword evidence="1" id="KW-0472">Membrane</keyword>
<evidence type="ECO:0000313" key="3">
    <source>
        <dbReference type="Proteomes" id="UP000578352"/>
    </source>
</evidence>
<feature type="transmembrane region" description="Helical" evidence="1">
    <location>
        <begin position="140"/>
        <end position="161"/>
    </location>
</feature>